<organism evidence="1 2">
    <name type="scientific">Nocardioides zeae</name>
    <dbReference type="NCBI Taxonomy" id="1457234"/>
    <lineage>
        <taxon>Bacteria</taxon>
        <taxon>Bacillati</taxon>
        <taxon>Actinomycetota</taxon>
        <taxon>Actinomycetes</taxon>
        <taxon>Propionibacteriales</taxon>
        <taxon>Nocardioidaceae</taxon>
        <taxon>Nocardioides</taxon>
    </lineage>
</organism>
<name>A0A6P0HKM2_9ACTN</name>
<proteinExistence type="predicted"/>
<dbReference type="AlphaFoldDB" id="A0A6P0HKM2"/>
<evidence type="ECO:0000313" key="2">
    <source>
        <dbReference type="Proteomes" id="UP000468687"/>
    </source>
</evidence>
<sequence length="125" mass="13748">MAAGELFSDDDRRQIDTTIRTAEQLSRFEFSTYVGSVAGDPRSFATQLHNTLVVPQKSLLIMVDPQQRVLEVVTGRKVRERLPDSEVLSVVAVMQAEFAEGDLVGGIVRGISKLAEMARRSLPSS</sequence>
<dbReference type="EMBL" id="JAAGXA010000006">
    <property type="protein sequence ID" value="NEN78797.1"/>
    <property type="molecule type" value="Genomic_DNA"/>
</dbReference>
<dbReference type="Gene3D" id="3.10.310.50">
    <property type="match status" value="1"/>
</dbReference>
<dbReference type="InterPro" id="IPR033437">
    <property type="entry name" value="DUF5130"/>
</dbReference>
<evidence type="ECO:0000313" key="1">
    <source>
        <dbReference type="EMBL" id="NEN78797.1"/>
    </source>
</evidence>
<accession>A0A6P0HKM2</accession>
<comment type="caution">
    <text evidence="1">The sequence shown here is derived from an EMBL/GenBank/DDBJ whole genome shotgun (WGS) entry which is preliminary data.</text>
</comment>
<reference evidence="1 2" key="1">
    <citation type="journal article" date="2014" name="Int. J. Syst. Evol. Microbiol.">
        <title>Nocardioides zeae sp. nov., isolated from the stem of Zea mays.</title>
        <authorList>
            <person name="Glaeser S.P."/>
            <person name="McInroy J.A."/>
            <person name="Busse H.J."/>
            <person name="Kampfer P."/>
        </authorList>
    </citation>
    <scope>NUCLEOTIDE SEQUENCE [LARGE SCALE GENOMIC DNA]</scope>
    <source>
        <strain evidence="1 2">JCM 30728</strain>
    </source>
</reference>
<dbReference type="Pfam" id="PF17174">
    <property type="entry name" value="DUF5130"/>
    <property type="match status" value="1"/>
</dbReference>
<dbReference type="RefSeq" id="WP_163772324.1">
    <property type="nucleotide sequence ID" value="NZ_JAAGXA010000006.1"/>
</dbReference>
<gene>
    <name evidence="1" type="ORF">G3T38_10970</name>
</gene>
<keyword evidence="2" id="KW-1185">Reference proteome</keyword>
<protein>
    <submittedName>
        <fullName evidence="1">DUF5130 family protein</fullName>
    </submittedName>
</protein>
<dbReference type="Proteomes" id="UP000468687">
    <property type="component" value="Unassembled WGS sequence"/>
</dbReference>